<dbReference type="Proteomes" id="UP000010483">
    <property type="component" value="Chromosome"/>
</dbReference>
<sequence>MSHTFLLQPGSWIIKGTLTEKNEHLIPFKGATIIAWDQSNWFTMKTKLVFERQKQDSSETFQNLEFEYKGFFPTNKYNYTYVLKRSDFDKIEGEGWITKDSIIQRYWILGDSRRRAVLETIFQLDDDSYHLSSTMMAGNNIIEVMEGILERHG</sequence>
<protein>
    <submittedName>
        <fullName evidence="1">Uncharacterized protein</fullName>
    </submittedName>
</protein>
<dbReference type="BioCyc" id="CSTA292563:G1353-1015-MONOMER"/>
<proteinExistence type="predicted"/>
<name>K9YJD2_CYASC</name>
<keyword evidence="2" id="KW-1185">Reference proteome</keyword>
<dbReference type="EMBL" id="CP003940">
    <property type="protein sequence ID" value="AFZ46979.1"/>
    <property type="molecule type" value="Genomic_DNA"/>
</dbReference>
<evidence type="ECO:0000313" key="2">
    <source>
        <dbReference type="Proteomes" id="UP000010483"/>
    </source>
</evidence>
<dbReference type="HOGENOM" id="CLU_1776527_0_0_3"/>
<dbReference type="STRING" id="292563.Cyast_1008"/>
<gene>
    <name evidence="1" type="ordered locus">Cyast_1008</name>
</gene>
<dbReference type="KEGG" id="csn:Cyast_1008"/>
<evidence type="ECO:0000313" key="1">
    <source>
        <dbReference type="EMBL" id="AFZ46979.1"/>
    </source>
</evidence>
<accession>K9YJD2</accession>
<organism evidence="1 2">
    <name type="scientific">Cyanobacterium stanieri (strain ATCC 29140 / PCC 7202)</name>
    <dbReference type="NCBI Taxonomy" id="292563"/>
    <lineage>
        <taxon>Bacteria</taxon>
        <taxon>Bacillati</taxon>
        <taxon>Cyanobacteriota</taxon>
        <taxon>Cyanophyceae</taxon>
        <taxon>Oscillatoriophycideae</taxon>
        <taxon>Chroococcales</taxon>
        <taxon>Geminocystaceae</taxon>
        <taxon>Cyanobacterium</taxon>
    </lineage>
</organism>
<dbReference type="AlphaFoldDB" id="K9YJD2"/>
<dbReference type="eggNOG" id="ENOG502ZU7W">
    <property type="taxonomic scope" value="Bacteria"/>
</dbReference>
<reference evidence="2" key="1">
    <citation type="journal article" date="2013" name="Proc. Natl. Acad. Sci. U.S.A.">
        <title>Improving the coverage of the cyanobacterial phylum using diversity-driven genome sequencing.</title>
        <authorList>
            <person name="Shih P.M."/>
            <person name="Wu D."/>
            <person name="Latifi A."/>
            <person name="Axen S.D."/>
            <person name="Fewer D.P."/>
            <person name="Talla E."/>
            <person name="Calteau A."/>
            <person name="Cai F."/>
            <person name="Tandeau de Marsac N."/>
            <person name="Rippka R."/>
            <person name="Herdman M."/>
            <person name="Sivonen K."/>
            <person name="Coursin T."/>
            <person name="Laurent T."/>
            <person name="Goodwin L."/>
            <person name="Nolan M."/>
            <person name="Davenport K.W."/>
            <person name="Han C.S."/>
            <person name="Rubin E.M."/>
            <person name="Eisen J.A."/>
            <person name="Woyke T."/>
            <person name="Gugger M."/>
            <person name="Kerfeld C.A."/>
        </authorList>
    </citation>
    <scope>NUCLEOTIDE SEQUENCE [LARGE SCALE GENOMIC DNA]</scope>
    <source>
        <strain evidence="2">ATCC 29140 / PCC 7202</strain>
    </source>
</reference>